<keyword evidence="2" id="KW-0812">Transmembrane</keyword>
<organism evidence="3 4">
    <name type="scientific">Bradyrhizobium uaiense</name>
    <dbReference type="NCBI Taxonomy" id="2594946"/>
    <lineage>
        <taxon>Bacteria</taxon>
        <taxon>Pseudomonadati</taxon>
        <taxon>Pseudomonadota</taxon>
        <taxon>Alphaproteobacteria</taxon>
        <taxon>Hyphomicrobiales</taxon>
        <taxon>Nitrobacteraceae</taxon>
        <taxon>Bradyrhizobium</taxon>
    </lineage>
</organism>
<name>A0A6P1B9I9_9BRAD</name>
<reference evidence="3 4" key="1">
    <citation type="journal article" date="2020" name="Arch. Microbiol.">
        <title>Bradyrhizobium uaiense sp. nov., a new highly efficient cowpea symbiont.</title>
        <authorList>
            <person name="Cabral Michel D."/>
            <person name="Azarias Guimaraes A."/>
            <person name="Martins da Costa E."/>
            <person name="Soares de Carvalho T."/>
            <person name="Balsanelli E."/>
            <person name="Willems A."/>
            <person name="Maltempi de Souza E."/>
            <person name="de Souza Moreira F.M."/>
        </authorList>
    </citation>
    <scope>NUCLEOTIDE SEQUENCE [LARGE SCALE GENOMIC DNA]</scope>
    <source>
        <strain evidence="3 4">UFLA 03-164</strain>
    </source>
</reference>
<evidence type="ECO:0000313" key="4">
    <source>
        <dbReference type="Proteomes" id="UP000468531"/>
    </source>
</evidence>
<feature type="coiled-coil region" evidence="1">
    <location>
        <begin position="52"/>
        <end position="88"/>
    </location>
</feature>
<protein>
    <submittedName>
        <fullName evidence="3">Uncharacterized protein</fullName>
    </submittedName>
</protein>
<dbReference type="Proteomes" id="UP000468531">
    <property type="component" value="Unassembled WGS sequence"/>
</dbReference>
<evidence type="ECO:0000256" key="2">
    <source>
        <dbReference type="SAM" id="Phobius"/>
    </source>
</evidence>
<accession>A0A6P1B9I9</accession>
<dbReference type="AlphaFoldDB" id="A0A6P1B9I9"/>
<proteinExistence type="predicted"/>
<comment type="caution">
    <text evidence="3">The sequence shown here is derived from an EMBL/GenBank/DDBJ whole genome shotgun (WGS) entry which is preliminary data.</text>
</comment>
<dbReference type="RefSeq" id="WP_163150865.1">
    <property type="nucleotide sequence ID" value="NZ_VKHP01000009.1"/>
</dbReference>
<dbReference type="EMBL" id="VKHP01000009">
    <property type="protein sequence ID" value="NEU95029.1"/>
    <property type="molecule type" value="Genomic_DNA"/>
</dbReference>
<keyword evidence="1" id="KW-0175">Coiled coil</keyword>
<evidence type="ECO:0000256" key="1">
    <source>
        <dbReference type="SAM" id="Coils"/>
    </source>
</evidence>
<sequence>MSWIVAIVLRLAGVAGVSLSPFAAGALFAGGLALLAGGGAIAGAVHLYNAGYRSADDKCEAAQTAAQNAQLQARLEEKDRQLVFANALQQRDATRAAAAEEQLKSNQGAIDATPANPNKCFTRDMSRRVRGVR</sequence>
<keyword evidence="2" id="KW-0472">Membrane</keyword>
<evidence type="ECO:0000313" key="3">
    <source>
        <dbReference type="EMBL" id="NEU95029.1"/>
    </source>
</evidence>
<feature type="transmembrane region" description="Helical" evidence="2">
    <location>
        <begin position="26"/>
        <end position="48"/>
    </location>
</feature>
<gene>
    <name evidence="3" type="ORF">FNJ47_04095</name>
</gene>
<keyword evidence="4" id="KW-1185">Reference proteome</keyword>
<keyword evidence="2" id="KW-1133">Transmembrane helix</keyword>